<dbReference type="Gene3D" id="1.25.10.10">
    <property type="entry name" value="Leucine-rich Repeat Variant"/>
    <property type="match status" value="2"/>
</dbReference>
<dbReference type="InterPro" id="IPR056497">
    <property type="entry name" value="HEAT_DAAF5"/>
</dbReference>
<proteinExistence type="predicted"/>
<evidence type="ECO:0000313" key="2">
    <source>
        <dbReference type="EMBL" id="CAD8746351.1"/>
    </source>
</evidence>
<dbReference type="EMBL" id="HBFK01020784">
    <property type="protein sequence ID" value="CAD8746351.1"/>
    <property type="molecule type" value="Transcribed_RNA"/>
</dbReference>
<dbReference type="Pfam" id="PF24573">
    <property type="entry name" value="HEAT_DAAF5"/>
    <property type="match status" value="1"/>
</dbReference>
<dbReference type="InterPro" id="IPR052623">
    <property type="entry name" value="DAAF5"/>
</dbReference>
<gene>
    <name evidence="2" type="ORF">HAND1043_LOCUS12848</name>
</gene>
<name>A0A6U2DQV3_HEMAN</name>
<dbReference type="InterPro" id="IPR011989">
    <property type="entry name" value="ARM-like"/>
</dbReference>
<dbReference type="PANTHER" id="PTHR16216">
    <property type="entry name" value="DYNEIN ASSEMBLY FACTOR 5, AXONEMAL"/>
    <property type="match status" value="1"/>
</dbReference>
<organism evidence="2">
    <name type="scientific">Hemiselmis andersenii</name>
    <name type="common">Cryptophyte alga</name>
    <dbReference type="NCBI Taxonomy" id="464988"/>
    <lineage>
        <taxon>Eukaryota</taxon>
        <taxon>Cryptophyceae</taxon>
        <taxon>Cryptomonadales</taxon>
        <taxon>Hemiselmidaceae</taxon>
        <taxon>Hemiselmis</taxon>
    </lineage>
</organism>
<evidence type="ECO:0000259" key="1">
    <source>
        <dbReference type="Pfam" id="PF24573"/>
    </source>
</evidence>
<sequence length="531" mass="57159">MYPAAFASKRPCEGARGLVKAHLDGMLPSLLQELSDWTPTTRGRGAATLLALIVYAEQAIAPHAEALVGAFAKAYMDDDEHVASRVAECVCLAGAFVPAQVFVGVIASHVNGGAVAAASRRNWMAVLAALLEGATEQDIAPLLPKVCEMVGEMELCMPEEEEHQVHLLRVLRACVSSGGKSCWGVSGQLFASFLRLESMHYLGMNALSAGAADGIQRLAVALELEGGAKELFEREAGGVLAGAMGTRSEWRRDSKDLQVFDTLLRSGGGAVVPLLDTCMPAFTIVADMNRDADVRSTLLVLLDFLLAESGIQHNMSPFGASLLADVIVPVCVWRAGKVASALRKAGVSCMKHLMAQRLVKPQDVMKLLGEGFAAGPLDPVMKSCMDDDDADIRYIACGAAREMFAIVAEMLDTEQVRHFYLELLRRLDDSNDTIRCEVATAARTFMASVPVGYDPAQYEYLLRNLVVHLDDQNEAVQQAVLPAVLAAAPVNPALFTTVLRECKGKHRSGKMCQEALDHVAKLQHDSSEILE</sequence>
<protein>
    <recommendedName>
        <fullName evidence="1">Dynein axonemal assembly factor 5 HEAT-repeat domain-containing protein</fullName>
    </recommendedName>
</protein>
<feature type="domain" description="Dynein axonemal assembly factor 5 HEAT-repeat" evidence="1">
    <location>
        <begin position="7"/>
        <end position="199"/>
    </location>
</feature>
<dbReference type="SUPFAM" id="SSF48371">
    <property type="entry name" value="ARM repeat"/>
    <property type="match status" value="1"/>
</dbReference>
<accession>A0A6U2DQV3</accession>
<reference evidence="2" key="1">
    <citation type="submission" date="2021-01" db="EMBL/GenBank/DDBJ databases">
        <authorList>
            <person name="Corre E."/>
            <person name="Pelletier E."/>
            <person name="Niang G."/>
            <person name="Scheremetjew M."/>
            <person name="Finn R."/>
            <person name="Kale V."/>
            <person name="Holt S."/>
            <person name="Cochrane G."/>
            <person name="Meng A."/>
            <person name="Brown T."/>
            <person name="Cohen L."/>
        </authorList>
    </citation>
    <scope>NUCLEOTIDE SEQUENCE</scope>
    <source>
        <strain evidence="2">CCMP441</strain>
    </source>
</reference>
<dbReference type="InterPro" id="IPR016024">
    <property type="entry name" value="ARM-type_fold"/>
</dbReference>
<dbReference type="AlphaFoldDB" id="A0A6U2DQV3"/>
<dbReference type="PANTHER" id="PTHR16216:SF2">
    <property type="entry name" value="DYNEIN AXONEMAL ASSEMBLY FACTOR 5"/>
    <property type="match status" value="1"/>
</dbReference>